<organism evidence="2">
    <name type="scientific">Tanacetum cinerariifolium</name>
    <name type="common">Dalmatian daisy</name>
    <name type="synonym">Chrysanthemum cinerariifolium</name>
    <dbReference type="NCBI Taxonomy" id="118510"/>
    <lineage>
        <taxon>Eukaryota</taxon>
        <taxon>Viridiplantae</taxon>
        <taxon>Streptophyta</taxon>
        <taxon>Embryophyta</taxon>
        <taxon>Tracheophyta</taxon>
        <taxon>Spermatophyta</taxon>
        <taxon>Magnoliopsida</taxon>
        <taxon>eudicotyledons</taxon>
        <taxon>Gunneridae</taxon>
        <taxon>Pentapetalae</taxon>
        <taxon>asterids</taxon>
        <taxon>campanulids</taxon>
        <taxon>Asterales</taxon>
        <taxon>Asteraceae</taxon>
        <taxon>Asteroideae</taxon>
        <taxon>Anthemideae</taxon>
        <taxon>Anthemidinae</taxon>
        <taxon>Tanacetum</taxon>
    </lineage>
</organism>
<dbReference type="EMBL" id="BKCJ010543665">
    <property type="protein sequence ID" value="GFB06127.1"/>
    <property type="molecule type" value="Genomic_DNA"/>
</dbReference>
<evidence type="ECO:0000256" key="1">
    <source>
        <dbReference type="SAM" id="Coils"/>
    </source>
</evidence>
<accession>A0A699KU76</accession>
<name>A0A699KU76_TANCI</name>
<feature type="non-terminal residue" evidence="2">
    <location>
        <position position="644"/>
    </location>
</feature>
<protein>
    <recommendedName>
        <fullName evidence="3">Integrase, catalytic region, zinc finger, CCHC-type, peptidase aspartic, catalytic</fullName>
    </recommendedName>
</protein>
<comment type="caution">
    <text evidence="2">The sequence shown here is derived from an EMBL/GenBank/DDBJ whole genome shotgun (WGS) entry which is preliminary data.</text>
</comment>
<proteinExistence type="predicted"/>
<reference evidence="2" key="1">
    <citation type="journal article" date="2019" name="Sci. Rep.">
        <title>Draft genome of Tanacetum cinerariifolium, the natural source of mosquito coil.</title>
        <authorList>
            <person name="Yamashiro T."/>
            <person name="Shiraishi A."/>
            <person name="Satake H."/>
            <person name="Nakayama K."/>
        </authorList>
    </citation>
    <scope>NUCLEOTIDE SEQUENCE</scope>
</reference>
<sequence length="644" mass="73034">MASAPQIEYAPIAYNPSEFSSSKTGLVVPVFQKRDDPIDVINHMMSFLTSVVASRYPATNNQLRTSSNPRQQATINNGRCTKPKRKRDAEWFKDKVLLVQAQANGQVLQKEELDFLADPGMAESLSNQTVIATNAAYQADDLDAYDSNCDELNSAKVALMANLSHYGSDTFAEVNNHVNKTNQLISEEMQVSSISERSTILAQSNTESTSDSNIISYSQYMNESQYNTIQNSTLPALQDDLILFVIEQLKTQVVNCTKINQDKKQVNELLTAELERYRNHERILTTQMNDDNKSTSYAHSVEIDTLKHTLSEHLKEKESLEQKITLLKNKFQKEESRNIDRELALEKEALGFQNLCYLKKAQQLKPNLYDGSVIGKSDVVVVPDSEETLMLAEESRSKMIEKKNDTQMIEKVITKPIDYAILNQLSTDFDTRFVPQNESSAEQAFWSQYSVQTDEPNLSGTTIVEVPKELPKVSMVNSCLKKLKFHLASFDMVVKERTTATVITEGTWRFKHTKACFRDDIIPFVKSLKELFTSFDQCLIDEVTEVQNVFTQMELAVEQHCEEKTKVQIKMENVLQENDRLLTQALSVEIVNIIVHENMKSVSLNVTACVHCVTTESCITLEVNNQLNTEIFQRDTWSSQESAP</sequence>
<evidence type="ECO:0000313" key="2">
    <source>
        <dbReference type="EMBL" id="GFB06127.1"/>
    </source>
</evidence>
<evidence type="ECO:0008006" key="3">
    <source>
        <dbReference type="Google" id="ProtNLM"/>
    </source>
</evidence>
<feature type="coiled-coil region" evidence="1">
    <location>
        <begin position="260"/>
        <end position="337"/>
    </location>
</feature>
<keyword evidence="1" id="KW-0175">Coiled coil</keyword>
<dbReference type="AlphaFoldDB" id="A0A699KU76"/>
<gene>
    <name evidence="2" type="ORF">Tci_678098</name>
</gene>